<dbReference type="InterPro" id="IPR028037">
    <property type="entry name" value="Antitoxin_Rv0909/MT0933"/>
</dbReference>
<evidence type="ECO:0000313" key="3">
    <source>
        <dbReference type="Proteomes" id="UP000199086"/>
    </source>
</evidence>
<dbReference type="EMBL" id="FMYF01000004">
    <property type="protein sequence ID" value="SDB84312.1"/>
    <property type="molecule type" value="Genomic_DNA"/>
</dbReference>
<evidence type="ECO:0000256" key="1">
    <source>
        <dbReference type="SAM" id="MobiDB-lite"/>
    </source>
</evidence>
<protein>
    <submittedName>
        <fullName evidence="2">MT0933-like antitoxin protein</fullName>
    </submittedName>
</protein>
<keyword evidence="3" id="KW-1185">Reference proteome</keyword>
<name>A0A1G6GQJ4_9ACTN</name>
<dbReference type="Pfam" id="PF14013">
    <property type="entry name" value="MT0933_antitox"/>
    <property type="match status" value="1"/>
</dbReference>
<accession>A0A1G6GQJ4</accession>
<organism evidence="2 3">
    <name type="scientific">Raineyella antarctica</name>
    <dbReference type="NCBI Taxonomy" id="1577474"/>
    <lineage>
        <taxon>Bacteria</taxon>
        <taxon>Bacillati</taxon>
        <taxon>Actinomycetota</taxon>
        <taxon>Actinomycetes</taxon>
        <taxon>Propionibacteriales</taxon>
        <taxon>Propionibacteriaceae</taxon>
        <taxon>Raineyella</taxon>
    </lineage>
</organism>
<feature type="compositionally biased region" description="Low complexity" evidence="1">
    <location>
        <begin position="60"/>
        <end position="75"/>
    </location>
</feature>
<feature type="region of interest" description="Disordered" evidence="1">
    <location>
        <begin position="1"/>
        <end position="22"/>
    </location>
</feature>
<proteinExistence type="predicted"/>
<reference evidence="2 3" key="1">
    <citation type="submission" date="2016-06" db="EMBL/GenBank/DDBJ databases">
        <authorList>
            <person name="Olsen C.W."/>
            <person name="Carey S."/>
            <person name="Hinshaw L."/>
            <person name="Karasin A.I."/>
        </authorList>
    </citation>
    <scope>NUCLEOTIDE SEQUENCE [LARGE SCALE GENOMIC DNA]</scope>
    <source>
        <strain evidence="2 3">LZ-22</strain>
    </source>
</reference>
<sequence length="82" mass="9006">MSLFDQARNAAEDYAKNNPDQVNEAIQRVGEEVDQRTGGRFTDQIDQAEQAVAQQMGAEQADQPAAQDQPAQQDQTEGDQQA</sequence>
<evidence type="ECO:0000313" key="2">
    <source>
        <dbReference type="EMBL" id="SDB84312.1"/>
    </source>
</evidence>
<dbReference type="STRING" id="1577474.GA0111570_104280"/>
<dbReference type="RefSeq" id="WP_175557395.1">
    <property type="nucleotide sequence ID" value="NZ_FMYF01000004.1"/>
</dbReference>
<dbReference type="Proteomes" id="UP000199086">
    <property type="component" value="Unassembled WGS sequence"/>
</dbReference>
<dbReference type="AlphaFoldDB" id="A0A1G6GQJ4"/>
<feature type="region of interest" description="Disordered" evidence="1">
    <location>
        <begin position="50"/>
        <end position="82"/>
    </location>
</feature>
<gene>
    <name evidence="2" type="ORF">GA0111570_104280</name>
</gene>